<feature type="region of interest" description="Disordered" evidence="3">
    <location>
        <begin position="165"/>
        <end position="213"/>
    </location>
</feature>
<dbReference type="SUPFAM" id="SSF47370">
    <property type="entry name" value="Bromodomain"/>
    <property type="match status" value="1"/>
</dbReference>
<feature type="compositionally biased region" description="Acidic residues" evidence="3">
    <location>
        <begin position="432"/>
        <end position="445"/>
    </location>
</feature>
<sequence length="1592" mass="178602">MEALRSWWEVPSIAHFCSLFRAAFDLPDFDIEDLENCLYAFCEDQESPFVIDLICRLLRGCYSRKDIESYNYEVYLKDIFKYRAATEEKQENPFVNSDFKSLDLRTKVEVLHQLCDYRLDAADVMDQLKGLEGDNMRVSPLGSEDSGATYWYFYGNRLYKEDPEPVIEEEKPEKKKKKEKDKKESKKTEKNPKGRKGKPRKRKQRKPLVQEKEEYCQKRDILEQVIVRKKKLRKMRIVVVKKMLHQQNNQNLHPKGDNQDQHENLRQLKKLKRNQKIWVPEGPVEGCLPLAHLNLSDDDSDDDWNTPLSKTMEKTPTSSRGRGRKARQTSVESTEHEAEETEKPKKRGKPRNSVKITPDSSVNGDADDQNIDDMMDEDLDMRFNKIKNKVRGQGSSRQSSRRNSIENKETLEVDSKNDDETEKTVEIKEETNGIEEPMETDDPQEDEVKVKDVDNAADMKDVENKTEINTALNETDLKVDTDNQLSTDKQDSGEDDTKPDVKSEQEEQEKKDVDSSVPNTNNNHDSESQESEIKEEVKNEIKSESEVNNEIKSESTEVKNEIKSESTEVKEENSNMTCDEDELNVTDSNEHDSEVKFENKPPPKPLYHNPRWHLVCCTLEEWISVSESLKDNTTKNGKDLYKCIVNDFLPEMPAILEAREHDKRKRQAEMAPRRVSARITMKMREFQEQERILEESHQLEEQSRKEEEEERERQKEIERQEEERRLREERQKAREDRQNRLVQREQRAALLALGKEIPPELMYTGNSSNSKYIDDDRVELDRETLDDMEKMIEEIKSHKDSWPFLDPVEEEIAPGYHEIIKKPMDLSTIEKRLTSGGYRTTKKFVADFNLMINNCFQFSGADSELGRMATRLRKFINKCIKIYIDKTDQDQDDEDFHGSVAIQTEKKWRPRRAATSRALDTIKGAFDDDKFEELTSTPGHEYASSTRKKRLIPELSADSPSKNVINGERIFKNPELKANSASRVWTESTETTNETKILTVNGKTFVYKFNTTPMNTKKKIIEKPAYSISESPEKTTTIKLPTVTYSGMNTLNASPKLLVRPPSVGGAILPVSSMPASSPSSIATVNTPTGPKIIRIMSPNMGQGKSPVQPTVPTSTPLKAIRISDGMLLLDGKPTGIHISGKTKIIYRGAVSSSQTTSTEQSAIMVTSGQVNPTGSTNQAIRSNSHVVGQVMTPAVTGQNNSLLSTGQVSGMTTVQASAQPIVLAKASPVVVNQPLVQSTVQSAGLPISLLTQPVMAATPAIKIVQPSSLLKSVGQISSVCDGSLIPKSVGPSATSSATSLCQTFSLSSPILSNQNSAFSPHTNTVVKSSPVQVSTDQVLVTGNIPNISDLENTQKTNQSQISVLQTEVIKKCEESLMGPPLLVPPKRKLSGSPENKSILPPKLLHVIGHSPSNNVIENCDKSESRVSPPNIEFMGSSDLTDTADNLCCDNDNSVGASVNNQSQNMVNSTSASDIFPPYKIAHSNSPDKGNLFEILKTNLTESSKPAESSSSQDSCDSGLSKGMMDKVSTFAASLQSKTLSGQLNIPSHLLQKSPTKDDQLITEFIEDSSIVPVSHTNSQSSVEGHPESPSI</sequence>
<dbReference type="InterPro" id="IPR001487">
    <property type="entry name" value="Bromodomain"/>
</dbReference>
<feature type="region of interest" description="Disordered" evidence="3">
    <location>
        <begin position="659"/>
        <end position="679"/>
    </location>
</feature>
<feature type="compositionally biased region" description="Basic and acidic residues" evidence="3">
    <location>
        <begin position="403"/>
        <end position="431"/>
    </location>
</feature>
<dbReference type="Pfam" id="PF00439">
    <property type="entry name" value="Bromodomain"/>
    <property type="match status" value="1"/>
</dbReference>
<feature type="region of interest" description="Disordered" evidence="3">
    <location>
        <begin position="296"/>
        <end position="605"/>
    </location>
</feature>
<feature type="compositionally biased region" description="Low complexity" evidence="3">
    <location>
        <begin position="1503"/>
        <end position="1521"/>
    </location>
</feature>
<feature type="compositionally biased region" description="Basic and acidic residues" evidence="3">
    <location>
        <begin position="524"/>
        <end position="573"/>
    </location>
</feature>
<feature type="compositionally biased region" description="Basic and acidic residues" evidence="3">
    <location>
        <begin position="659"/>
        <end position="672"/>
    </location>
</feature>
<feature type="region of interest" description="Disordered" evidence="3">
    <location>
        <begin position="1502"/>
        <end position="1521"/>
    </location>
</feature>
<feature type="compositionally biased region" description="Basic and acidic residues" evidence="3">
    <location>
        <begin position="488"/>
        <end position="514"/>
    </location>
</feature>
<keyword evidence="6" id="KW-1185">Reference proteome</keyword>
<dbReference type="SMART" id="SM00297">
    <property type="entry name" value="BROMO"/>
    <property type="match status" value="1"/>
</dbReference>
<feature type="compositionally biased region" description="Basic residues" evidence="3">
    <location>
        <begin position="193"/>
        <end position="206"/>
    </location>
</feature>
<protein>
    <submittedName>
        <fullName evidence="5">Cat eye syndrome critical region protein 2 homolog,Cat eye syndrome critical region protein 2</fullName>
    </submittedName>
</protein>
<dbReference type="EMBL" id="CAJPWZ010001851">
    <property type="protein sequence ID" value="CAG2225548.1"/>
    <property type="molecule type" value="Genomic_DNA"/>
</dbReference>
<feature type="compositionally biased region" description="Basic and acidic residues" evidence="3">
    <location>
        <begin position="446"/>
        <end position="466"/>
    </location>
</feature>
<accession>A0A8S3T161</accession>
<evidence type="ECO:0000256" key="1">
    <source>
        <dbReference type="ARBA" id="ARBA00023117"/>
    </source>
</evidence>
<dbReference type="PRINTS" id="PR00503">
    <property type="entry name" value="BROMODOMAIN"/>
</dbReference>
<evidence type="ECO:0000259" key="4">
    <source>
        <dbReference type="PROSITE" id="PS50014"/>
    </source>
</evidence>
<name>A0A8S3T161_MYTED</name>
<dbReference type="InterPro" id="IPR029614">
    <property type="entry name" value="CECR2"/>
</dbReference>
<evidence type="ECO:0000313" key="5">
    <source>
        <dbReference type="EMBL" id="CAG2225548.1"/>
    </source>
</evidence>
<evidence type="ECO:0000256" key="3">
    <source>
        <dbReference type="SAM" id="MobiDB-lite"/>
    </source>
</evidence>
<dbReference type="GO" id="GO:0090537">
    <property type="term" value="C:CERF complex"/>
    <property type="evidence" value="ECO:0007669"/>
    <property type="project" value="InterPro"/>
</dbReference>
<keyword evidence="1 2" id="KW-0103">Bromodomain</keyword>
<evidence type="ECO:0000313" key="6">
    <source>
        <dbReference type="Proteomes" id="UP000683360"/>
    </source>
</evidence>
<dbReference type="PANTHER" id="PTHR47092:SF1">
    <property type="entry name" value="CHROMATIN REMODELING REGULATOR CECR2"/>
    <property type="match status" value="1"/>
</dbReference>
<feature type="region of interest" description="Disordered" evidence="3">
    <location>
        <begin position="1562"/>
        <end position="1592"/>
    </location>
</feature>
<reference evidence="5" key="1">
    <citation type="submission" date="2021-03" db="EMBL/GenBank/DDBJ databases">
        <authorList>
            <person name="Bekaert M."/>
        </authorList>
    </citation>
    <scope>NUCLEOTIDE SEQUENCE</scope>
</reference>
<dbReference type="OrthoDB" id="303107at2759"/>
<dbReference type="PANTHER" id="PTHR47092">
    <property type="entry name" value="CAT EYE SYNDROME CRITICAL REGION PROTEIN 2"/>
    <property type="match status" value="1"/>
</dbReference>
<feature type="compositionally biased region" description="Polar residues" evidence="3">
    <location>
        <begin position="306"/>
        <end position="320"/>
    </location>
</feature>
<feature type="compositionally biased region" description="Polar residues" evidence="3">
    <location>
        <begin position="354"/>
        <end position="363"/>
    </location>
</feature>
<dbReference type="CDD" id="cd05509">
    <property type="entry name" value="Bromo_gcn5_like"/>
    <property type="match status" value="1"/>
</dbReference>
<feature type="domain" description="Bromo" evidence="4">
    <location>
        <begin position="796"/>
        <end position="866"/>
    </location>
</feature>
<evidence type="ECO:0000256" key="2">
    <source>
        <dbReference type="PROSITE-ProRule" id="PRU00035"/>
    </source>
</evidence>
<gene>
    <name evidence="5" type="ORF">MEDL_38655</name>
</gene>
<proteinExistence type="predicted"/>
<dbReference type="Gene3D" id="1.20.920.10">
    <property type="entry name" value="Bromodomain-like"/>
    <property type="match status" value="1"/>
</dbReference>
<dbReference type="InterPro" id="IPR036427">
    <property type="entry name" value="Bromodomain-like_sf"/>
</dbReference>
<dbReference type="Proteomes" id="UP000683360">
    <property type="component" value="Unassembled WGS sequence"/>
</dbReference>
<feature type="compositionally biased region" description="Low complexity" evidence="3">
    <location>
        <begin position="391"/>
        <end position="402"/>
    </location>
</feature>
<comment type="caution">
    <text evidence="5">The sequence shown here is derived from an EMBL/GenBank/DDBJ whole genome shotgun (WGS) entry which is preliminary data.</text>
</comment>
<feature type="compositionally biased region" description="Basic and acidic residues" evidence="3">
    <location>
        <begin position="588"/>
        <end position="601"/>
    </location>
</feature>
<organism evidence="5 6">
    <name type="scientific">Mytilus edulis</name>
    <name type="common">Blue mussel</name>
    <dbReference type="NCBI Taxonomy" id="6550"/>
    <lineage>
        <taxon>Eukaryota</taxon>
        <taxon>Metazoa</taxon>
        <taxon>Spiralia</taxon>
        <taxon>Lophotrochozoa</taxon>
        <taxon>Mollusca</taxon>
        <taxon>Bivalvia</taxon>
        <taxon>Autobranchia</taxon>
        <taxon>Pteriomorphia</taxon>
        <taxon>Mytilida</taxon>
        <taxon>Mytiloidea</taxon>
        <taxon>Mytilidae</taxon>
        <taxon>Mytilinae</taxon>
        <taxon>Mytilus</taxon>
    </lineage>
</organism>
<dbReference type="PROSITE" id="PS50014">
    <property type="entry name" value="BROMODOMAIN_2"/>
    <property type="match status" value="1"/>
</dbReference>
<dbReference type="GO" id="GO:0006338">
    <property type="term" value="P:chromatin remodeling"/>
    <property type="evidence" value="ECO:0007669"/>
    <property type="project" value="InterPro"/>
</dbReference>
<feature type="compositionally biased region" description="Acidic residues" evidence="3">
    <location>
        <begin position="365"/>
        <end position="379"/>
    </location>
</feature>
<feature type="compositionally biased region" description="Basic and acidic residues" evidence="3">
    <location>
        <begin position="181"/>
        <end position="192"/>
    </location>
</feature>
<feature type="region of interest" description="Disordered" evidence="3">
    <location>
        <begin position="691"/>
        <end position="740"/>
    </location>
</feature>